<dbReference type="PANTHER" id="PTHR42714">
    <property type="entry name" value="TRNA MODIFICATION GTPASE GTPBP3"/>
    <property type="match status" value="1"/>
</dbReference>
<evidence type="ECO:0000313" key="6">
    <source>
        <dbReference type="EMBL" id="KKI50619.1"/>
    </source>
</evidence>
<dbReference type="NCBIfam" id="TIGR03918">
    <property type="entry name" value="GTP_HydF"/>
    <property type="match status" value="1"/>
</dbReference>
<dbReference type="InterPro" id="IPR005225">
    <property type="entry name" value="Small_GTP-bd"/>
</dbReference>
<dbReference type="RefSeq" id="WP_046443764.1">
    <property type="nucleotide sequence ID" value="NZ_LAYJ01000103.1"/>
</dbReference>
<dbReference type="InterPro" id="IPR041606">
    <property type="entry name" value="HydF_dimer"/>
</dbReference>
<dbReference type="Pfam" id="PF18133">
    <property type="entry name" value="HydF_tetramer"/>
    <property type="match status" value="1"/>
</dbReference>
<protein>
    <submittedName>
        <fullName evidence="6">[FeFe]-hydrogenase maturation protein HydF</fullName>
    </submittedName>
</protein>
<feature type="domain" description="Hydrogen maturase F tetramerization" evidence="5">
    <location>
        <begin position="278"/>
        <end position="391"/>
    </location>
</feature>
<organism evidence="6 7">
    <name type="scientific">Christensenella hongkongensis</name>
    <dbReference type="NCBI Taxonomy" id="270498"/>
    <lineage>
        <taxon>Bacteria</taxon>
        <taxon>Bacillati</taxon>
        <taxon>Bacillota</taxon>
        <taxon>Clostridia</taxon>
        <taxon>Christensenellales</taxon>
        <taxon>Christensenellaceae</taxon>
        <taxon>Christensenella</taxon>
    </lineage>
</organism>
<name>A0A0M2NDL8_9FIRM</name>
<dbReference type="Gene3D" id="3.40.50.11420">
    <property type="match status" value="1"/>
</dbReference>
<feature type="domain" description="Hydrogen maturase F dimerization" evidence="4">
    <location>
        <begin position="176"/>
        <end position="274"/>
    </location>
</feature>
<dbReference type="PANTHER" id="PTHR42714:SF6">
    <property type="entry name" value="TRANSLATION INITIATION FACTOR IF-2"/>
    <property type="match status" value="1"/>
</dbReference>
<dbReference type="CDD" id="cd00880">
    <property type="entry name" value="Era_like"/>
    <property type="match status" value="1"/>
</dbReference>
<dbReference type="InterPro" id="IPR006073">
    <property type="entry name" value="GTP-bd"/>
</dbReference>
<proteinExistence type="predicted"/>
<dbReference type="SUPFAM" id="SSF52540">
    <property type="entry name" value="P-loop containing nucleoside triphosphate hydrolases"/>
    <property type="match status" value="1"/>
</dbReference>
<dbReference type="AlphaFoldDB" id="A0A0M2NDL8"/>
<dbReference type="GO" id="GO:0005737">
    <property type="term" value="C:cytoplasm"/>
    <property type="evidence" value="ECO:0007669"/>
    <property type="project" value="TreeGrafter"/>
</dbReference>
<dbReference type="Proteomes" id="UP000034076">
    <property type="component" value="Unassembled WGS sequence"/>
</dbReference>
<evidence type="ECO:0000259" key="3">
    <source>
        <dbReference type="Pfam" id="PF01926"/>
    </source>
</evidence>
<comment type="caution">
    <text evidence="6">The sequence shown here is derived from an EMBL/GenBank/DDBJ whole genome shotgun (WGS) entry which is preliminary data.</text>
</comment>
<dbReference type="EMBL" id="LAYJ01000103">
    <property type="protein sequence ID" value="KKI50619.1"/>
    <property type="molecule type" value="Genomic_DNA"/>
</dbReference>
<dbReference type="Gene3D" id="3.40.50.11410">
    <property type="match status" value="1"/>
</dbReference>
<evidence type="ECO:0000259" key="4">
    <source>
        <dbReference type="Pfam" id="PF18128"/>
    </source>
</evidence>
<keyword evidence="1" id="KW-0547">Nucleotide-binding</keyword>
<accession>A0A0M2NDL8</accession>
<dbReference type="InterPro" id="IPR023873">
    <property type="entry name" value="FeFe-hyd_GTPase_HydF"/>
</dbReference>
<dbReference type="NCBIfam" id="TIGR00231">
    <property type="entry name" value="small_GTP"/>
    <property type="match status" value="1"/>
</dbReference>
<dbReference type="PATRIC" id="fig|270498.16.peg.1601"/>
<evidence type="ECO:0000313" key="7">
    <source>
        <dbReference type="Proteomes" id="UP000034076"/>
    </source>
</evidence>
<dbReference type="InterPro" id="IPR040644">
    <property type="entry name" value="HydF_tetramer"/>
</dbReference>
<dbReference type="GO" id="GO:0002098">
    <property type="term" value="P:tRNA wobble uridine modification"/>
    <property type="evidence" value="ECO:0007669"/>
    <property type="project" value="TreeGrafter"/>
</dbReference>
<evidence type="ECO:0000256" key="2">
    <source>
        <dbReference type="ARBA" id="ARBA00023134"/>
    </source>
</evidence>
<dbReference type="GO" id="GO:0005525">
    <property type="term" value="F:GTP binding"/>
    <property type="evidence" value="ECO:0007669"/>
    <property type="project" value="UniProtKB-KW"/>
</dbReference>
<dbReference type="GO" id="GO:0030488">
    <property type="term" value="P:tRNA methylation"/>
    <property type="evidence" value="ECO:0007669"/>
    <property type="project" value="TreeGrafter"/>
</dbReference>
<keyword evidence="2" id="KW-0342">GTP-binding</keyword>
<feature type="domain" description="G" evidence="3">
    <location>
        <begin position="15"/>
        <end position="129"/>
    </location>
</feature>
<dbReference type="Pfam" id="PF18128">
    <property type="entry name" value="HydF_dimer"/>
    <property type="match status" value="1"/>
</dbReference>
<keyword evidence="7" id="KW-1185">Reference proteome</keyword>
<dbReference type="Gene3D" id="3.40.50.300">
    <property type="entry name" value="P-loop containing nucleotide triphosphate hydrolases"/>
    <property type="match status" value="1"/>
</dbReference>
<evidence type="ECO:0000256" key="1">
    <source>
        <dbReference type="ARBA" id="ARBA00022741"/>
    </source>
</evidence>
<dbReference type="OrthoDB" id="9811338at2"/>
<reference evidence="6 7" key="1">
    <citation type="submission" date="2015-04" db="EMBL/GenBank/DDBJ databases">
        <title>Draft genome sequence of bacteremic isolate Catabacter hongkongensis type strain HKU16T.</title>
        <authorList>
            <person name="Lau S.K."/>
            <person name="Teng J.L."/>
            <person name="Huang Y."/>
            <person name="Curreem S.O."/>
            <person name="Tsui S.K."/>
            <person name="Woo P.C."/>
        </authorList>
    </citation>
    <scope>NUCLEOTIDE SEQUENCE [LARGE SCALE GENOMIC DNA]</scope>
    <source>
        <strain evidence="6 7">HKU16</strain>
    </source>
</reference>
<gene>
    <name evidence="6" type="ORF">CHK_1913</name>
</gene>
<dbReference type="STRING" id="270498.CHK_1913"/>
<dbReference type="InterPro" id="IPR027417">
    <property type="entry name" value="P-loop_NTPase"/>
</dbReference>
<dbReference type="Pfam" id="PF01926">
    <property type="entry name" value="MMR_HSR1"/>
    <property type="match status" value="1"/>
</dbReference>
<sequence>MVSNLDETPQANRLHIAFFGKTNAGKSSVINAMTGQDIALVSDVAGTTTDPVYKAMELLPIGPVVFIDTAGLDDTTELAQARIKKTNEVIDKTDIAVIIIRAGDGDTSLEKEYMEVFRKKNTPYIVAYNAFDEGNAGSVAPVGKNTVVLNAKTAEGIETLKQKLAEQVTNYEQPSIVGELASAGDVVVLVMPQDIQAPKGRLILPQVQVTRDLLDKGCRVVSIKTEDLSPMLEELRHPPKLVITDSQVFKYVNEHLGKDIPLTSFSMLMAKYKGDIDEFVRGARAIASLKPGDRVLIAESCTHHALKGDIAREKLPNWLSKYAGGALAFDNCAGHGFPDNLTDYKLVVHCGGCMVNRKNMLSKIGYAKEAGVPITNFGVAIAFLNGMLERVTW</sequence>
<evidence type="ECO:0000259" key="5">
    <source>
        <dbReference type="Pfam" id="PF18133"/>
    </source>
</evidence>